<accession>A0A4S8PEB9</accession>
<reference evidence="1 2" key="1">
    <citation type="journal article" date="2018" name="Int. J. Syst. Evol. Microbiol.">
        <title>Glycomyces paridis sp. nov., isolated from the medicinal plant Paris polyphylla.</title>
        <authorList>
            <person name="Fang X.M."/>
            <person name="Bai J.L."/>
            <person name="Su J."/>
            <person name="Zhao L.L."/>
            <person name="Liu H.Y."/>
            <person name="Ma B.P."/>
            <person name="Zhang Y.Q."/>
            <person name="Yu L.Y."/>
        </authorList>
    </citation>
    <scope>NUCLEOTIDE SEQUENCE [LARGE SCALE GENOMIC DNA]</scope>
    <source>
        <strain evidence="1 2">CPCC 204357</strain>
    </source>
</reference>
<organism evidence="1 2">
    <name type="scientific">Glycomyces paridis</name>
    <dbReference type="NCBI Taxonomy" id="2126555"/>
    <lineage>
        <taxon>Bacteria</taxon>
        <taxon>Bacillati</taxon>
        <taxon>Actinomycetota</taxon>
        <taxon>Actinomycetes</taxon>
        <taxon>Glycomycetales</taxon>
        <taxon>Glycomycetaceae</taxon>
        <taxon>Glycomyces</taxon>
    </lineage>
</organism>
<dbReference type="RefSeq" id="WP_136529840.1">
    <property type="nucleotide sequence ID" value="NZ_STGX01000007.1"/>
</dbReference>
<comment type="caution">
    <text evidence="1">The sequence shown here is derived from an EMBL/GenBank/DDBJ whole genome shotgun (WGS) entry which is preliminary data.</text>
</comment>
<sequence>MKVRKHPEFLGGAIFSEADGIRILHGDDAREANTRLLAGLPALNAVEVDWSGLRHRVLADAGASDTSRTEAIGSVLAPVAGSGERILLLWAFDLCVEIDAALLGAHLATVLAAAPGLLIFVPSEAILIDCRPDGEVIAARREP</sequence>
<evidence type="ECO:0000313" key="2">
    <source>
        <dbReference type="Proteomes" id="UP000305792"/>
    </source>
</evidence>
<gene>
    <name evidence="1" type="ORF">E9998_11550</name>
</gene>
<dbReference type="AlphaFoldDB" id="A0A4S8PEB9"/>
<dbReference type="Proteomes" id="UP000305792">
    <property type="component" value="Unassembled WGS sequence"/>
</dbReference>
<dbReference type="EMBL" id="STGX01000007">
    <property type="protein sequence ID" value="THV28733.1"/>
    <property type="molecule type" value="Genomic_DNA"/>
</dbReference>
<proteinExistence type="predicted"/>
<protein>
    <submittedName>
        <fullName evidence="1">Uncharacterized protein</fullName>
    </submittedName>
</protein>
<name>A0A4S8PEB9_9ACTN</name>
<evidence type="ECO:0000313" key="1">
    <source>
        <dbReference type="EMBL" id="THV28733.1"/>
    </source>
</evidence>
<keyword evidence="2" id="KW-1185">Reference proteome</keyword>